<keyword evidence="4 6" id="KW-1133">Transmembrane helix</keyword>
<dbReference type="EMBL" id="LKCM01000221">
    <property type="protein sequence ID" value="KPQ42570.1"/>
    <property type="molecule type" value="Genomic_DNA"/>
</dbReference>
<comment type="subcellular location">
    <subcellularLocation>
        <location evidence="1">Cell membrane</location>
        <topology evidence="1">Multi-pass membrane protein</topology>
    </subcellularLocation>
</comment>
<reference evidence="8 9" key="1">
    <citation type="submission" date="2015-09" db="EMBL/GenBank/DDBJ databases">
        <title>A metagenomics-based metabolic model of nitrate-dependent anaerobic oxidation of methane by Methanoperedens-like archaea.</title>
        <authorList>
            <person name="Arshad A."/>
            <person name="Speth D.R."/>
            <person name="De Graaf R.M."/>
            <person name="Op Den Camp H.J."/>
            <person name="Jetten M.S."/>
            <person name="Welte C.U."/>
        </authorList>
    </citation>
    <scope>NUCLEOTIDE SEQUENCE [LARGE SCALE GENOMIC DNA]</scope>
</reference>
<dbReference type="GO" id="GO:0009055">
    <property type="term" value="F:electron transfer activity"/>
    <property type="evidence" value="ECO:0007669"/>
    <property type="project" value="InterPro"/>
</dbReference>
<dbReference type="GO" id="GO:0022904">
    <property type="term" value="P:respiratory electron transport chain"/>
    <property type="evidence" value="ECO:0007669"/>
    <property type="project" value="InterPro"/>
</dbReference>
<keyword evidence="3 6" id="KW-0812">Transmembrane</keyword>
<dbReference type="GO" id="GO:0005886">
    <property type="term" value="C:plasma membrane"/>
    <property type="evidence" value="ECO:0007669"/>
    <property type="project" value="UniProtKB-SubCell"/>
</dbReference>
<dbReference type="Pfam" id="PF01292">
    <property type="entry name" value="Ni_hydr_CYTB"/>
    <property type="match status" value="1"/>
</dbReference>
<gene>
    <name evidence="8" type="ORF">MPEBLZ_02875</name>
</gene>
<dbReference type="GO" id="GO:0009061">
    <property type="term" value="P:anaerobic respiration"/>
    <property type="evidence" value="ECO:0007669"/>
    <property type="project" value="TreeGrafter"/>
</dbReference>
<name>A0A0N8KQM7_9EURY</name>
<keyword evidence="5 6" id="KW-0472">Membrane</keyword>
<dbReference type="AlphaFoldDB" id="A0A0N8KQM7"/>
<feature type="transmembrane region" description="Helical" evidence="6">
    <location>
        <begin position="122"/>
        <end position="142"/>
    </location>
</feature>
<comment type="caution">
    <text evidence="8">The sequence shown here is derived from an EMBL/GenBank/DDBJ whole genome shotgun (WGS) entry which is preliminary data.</text>
</comment>
<evidence type="ECO:0000313" key="8">
    <source>
        <dbReference type="EMBL" id="KPQ42570.1"/>
    </source>
</evidence>
<protein>
    <submittedName>
        <fullName evidence="8">Formate dehydrogenase-O subunit gamma</fullName>
    </submittedName>
</protein>
<dbReference type="Gene3D" id="1.20.950.20">
    <property type="entry name" value="Transmembrane di-heme cytochromes, Chain C"/>
    <property type="match status" value="1"/>
</dbReference>
<keyword evidence="2" id="KW-1003">Cell membrane</keyword>
<feature type="transmembrane region" description="Helical" evidence="6">
    <location>
        <begin position="162"/>
        <end position="180"/>
    </location>
</feature>
<dbReference type="PANTHER" id="PTHR30074:SF6">
    <property type="entry name" value="FORMATE DEHYDROGENASE GAMMA SUBUNIT"/>
    <property type="match status" value="1"/>
</dbReference>
<dbReference type="GO" id="GO:0015944">
    <property type="term" value="P:formate oxidation"/>
    <property type="evidence" value="ECO:0007669"/>
    <property type="project" value="TreeGrafter"/>
</dbReference>
<dbReference type="GO" id="GO:0009326">
    <property type="term" value="C:formate dehydrogenase complex"/>
    <property type="evidence" value="ECO:0007669"/>
    <property type="project" value="TreeGrafter"/>
</dbReference>
<feature type="transmembrane region" description="Helical" evidence="6">
    <location>
        <begin position="236"/>
        <end position="259"/>
    </location>
</feature>
<evidence type="ECO:0000256" key="5">
    <source>
        <dbReference type="ARBA" id="ARBA00023136"/>
    </source>
</evidence>
<proteinExistence type="predicted"/>
<dbReference type="InterPro" id="IPR011577">
    <property type="entry name" value="Cyt_b561_bac/Ni-Hgenase"/>
</dbReference>
<evidence type="ECO:0000256" key="4">
    <source>
        <dbReference type="ARBA" id="ARBA00022989"/>
    </source>
</evidence>
<evidence type="ECO:0000259" key="7">
    <source>
        <dbReference type="Pfam" id="PF01292"/>
    </source>
</evidence>
<dbReference type="GO" id="GO:0036397">
    <property type="term" value="F:formate dehydrogenase (quinone) activity"/>
    <property type="evidence" value="ECO:0007669"/>
    <property type="project" value="TreeGrafter"/>
</dbReference>
<sequence>MVELKFKRFTLNQRIQHIIFFTSFILLAYTGFPLKFPEEWWSRWMIESVGGFDNRTFIHHFSGLVMIGVSIYHAVYHILEKPRYDILFNLKDVEDFKQQVRYYLRYSDEHPKFGRYTWKQKFEYFGAGFGAVVMGFTGLLMWQPFEAMKYFPIGFVQIANLFHTWEAVLASIAIFIGHFYDEQFEKFPNLAWLTGNIPEEEMRHEHPLEYEEAMKSQKIANPENMENKERKEHKNILIVGFAKLVFTIIFLTICIWMVWISYSVLMEAVKTYVLRVV</sequence>
<accession>A0A0N8KQM7</accession>
<dbReference type="InterPro" id="IPR016174">
    <property type="entry name" value="Di-haem_cyt_TM"/>
</dbReference>
<dbReference type="PANTHER" id="PTHR30074">
    <property type="entry name" value="FORMATE DEHYDROGENASE, NITRATE-INDUCIBLE, CYTOCHROME B556 FDN SUBUNIT"/>
    <property type="match status" value="1"/>
</dbReference>
<evidence type="ECO:0000256" key="3">
    <source>
        <dbReference type="ARBA" id="ARBA00022692"/>
    </source>
</evidence>
<organism evidence="8 9">
    <name type="scientific">Candidatus Methanoperedens nitratireducens</name>
    <dbReference type="NCBI Taxonomy" id="1392998"/>
    <lineage>
        <taxon>Archaea</taxon>
        <taxon>Methanobacteriati</taxon>
        <taxon>Methanobacteriota</taxon>
        <taxon>Stenosarchaea group</taxon>
        <taxon>Methanomicrobia</taxon>
        <taxon>Methanosarcinales</taxon>
        <taxon>ANME-2 cluster</taxon>
        <taxon>Candidatus Methanoperedentaceae</taxon>
        <taxon>Candidatus Methanoperedens</taxon>
    </lineage>
</organism>
<evidence type="ECO:0000256" key="1">
    <source>
        <dbReference type="ARBA" id="ARBA00004651"/>
    </source>
</evidence>
<evidence type="ECO:0000256" key="2">
    <source>
        <dbReference type="ARBA" id="ARBA00022475"/>
    </source>
</evidence>
<evidence type="ECO:0000313" key="9">
    <source>
        <dbReference type="Proteomes" id="UP000050360"/>
    </source>
</evidence>
<feature type="transmembrane region" description="Helical" evidence="6">
    <location>
        <begin position="57"/>
        <end position="79"/>
    </location>
</feature>
<feature type="transmembrane region" description="Helical" evidence="6">
    <location>
        <begin position="18"/>
        <end position="37"/>
    </location>
</feature>
<dbReference type="InterPro" id="IPR051817">
    <property type="entry name" value="FDH_cytochrome_b556_subunit"/>
</dbReference>
<feature type="domain" description="Cytochrome b561 bacterial/Ni-hydrogenase" evidence="7">
    <location>
        <begin position="8"/>
        <end position="180"/>
    </location>
</feature>
<dbReference type="Proteomes" id="UP000050360">
    <property type="component" value="Unassembled WGS sequence"/>
</dbReference>
<evidence type="ECO:0000256" key="6">
    <source>
        <dbReference type="SAM" id="Phobius"/>
    </source>
</evidence>
<dbReference type="SUPFAM" id="SSF81342">
    <property type="entry name" value="Transmembrane di-heme cytochromes"/>
    <property type="match status" value="1"/>
</dbReference>